<organism evidence="1">
    <name type="scientific">hydrothermal vent metagenome</name>
    <dbReference type="NCBI Taxonomy" id="652676"/>
    <lineage>
        <taxon>unclassified sequences</taxon>
        <taxon>metagenomes</taxon>
        <taxon>ecological metagenomes</taxon>
    </lineage>
</organism>
<reference evidence="1" key="1">
    <citation type="submission" date="2018-06" db="EMBL/GenBank/DDBJ databases">
        <authorList>
            <person name="Zhirakovskaya E."/>
        </authorList>
    </citation>
    <scope>NUCLEOTIDE SEQUENCE</scope>
</reference>
<sequence>MRKSNAERQRAYRDRHLMLTDESDDLLERINQMVSLPAKNTLKRLASYYGVTQRVLLESAIANTERA</sequence>
<dbReference type="AlphaFoldDB" id="A0A3B0Y258"/>
<feature type="non-terminal residue" evidence="1">
    <location>
        <position position="67"/>
    </location>
</feature>
<proteinExistence type="predicted"/>
<name>A0A3B0Y258_9ZZZZ</name>
<dbReference type="EMBL" id="UOFK01000042">
    <property type="protein sequence ID" value="VAW73811.1"/>
    <property type="molecule type" value="Genomic_DNA"/>
</dbReference>
<gene>
    <name evidence="1" type="ORF">MNBD_GAMMA13-603</name>
</gene>
<protein>
    <submittedName>
        <fullName evidence="1">Uncharacterized protein</fullName>
    </submittedName>
</protein>
<evidence type="ECO:0000313" key="1">
    <source>
        <dbReference type="EMBL" id="VAW73811.1"/>
    </source>
</evidence>
<accession>A0A3B0Y258</accession>